<reference evidence="3 4" key="1">
    <citation type="submission" date="2019-01" db="EMBL/GenBank/DDBJ databases">
        <authorList>
            <consortium name="Pathogen Informatics"/>
        </authorList>
    </citation>
    <scope>NUCLEOTIDE SEQUENCE [LARGE SCALE GENOMIC DNA]</scope>
    <source>
        <strain evidence="3 4">NCTC10166</strain>
    </source>
</reference>
<evidence type="ECO:0000313" key="3">
    <source>
        <dbReference type="EMBL" id="VEU59213.1"/>
    </source>
</evidence>
<keyword evidence="1" id="KW-0175">Coiled coil</keyword>
<evidence type="ECO:0000256" key="1">
    <source>
        <dbReference type="SAM" id="Coils"/>
    </source>
</evidence>
<dbReference type="RefSeq" id="WP_129719617.1">
    <property type="nucleotide sequence ID" value="NZ_LR214951.1"/>
</dbReference>
<gene>
    <name evidence="3" type="ORF">NCTC10166_00172</name>
</gene>
<name>A0A449A4W8_9BACT</name>
<keyword evidence="4" id="KW-1185">Reference proteome</keyword>
<sequence>MKKIKNIFFKNKILFLLTPAFVATPILLASCQNNKKDTPKLETQSQKLFEDKKSKYNDELKDYFLNNIDKKNDFDKIVNLNDLEKFIIDLNFDKSIDNLSKQRIIFDKNLNSINFFNVDFSEKIKSYNLILKEINNEKNQKKIIDDLKTKHIKNITLEKYPEINKAINSDDFLQELMKINDGEQFSSILNSKIDLLLKNKYKTLDDYKENLKLQAEQNELDKNELLRVINKANSFHDLLNIEKMMDSLLKQSIKDLETIENNLKTMSDVEKKNQNSLLKVIKIYLKTINYYENNFLDFEKRVKLANTNDQFTQMFKEIHKLSLNYKPVLEILKTENGENYYSSKIYNNKINFFITSQLSEYDEEKEDGIVIVKNIDEPNTSLLESAFYKFTPPALVRTFELTPEDKKIQSKILDLRQNFIKNAFNKSVGKDLKFYFNDTSLQYYQLDNNPDLSEMQKLILQRGLLQQGLNQLVLTRYLWTIDYVLANGWFYEEIYHKLIGYNENYESDLETQAINYRVISEKFNFKNLLDFKK</sequence>
<evidence type="ECO:0000313" key="4">
    <source>
        <dbReference type="Proteomes" id="UP000289440"/>
    </source>
</evidence>
<accession>A0A449A4W8</accession>
<organism evidence="3 4">
    <name type="scientific">Mesomycoplasma neurolyticum</name>
    <dbReference type="NCBI Taxonomy" id="2120"/>
    <lineage>
        <taxon>Bacteria</taxon>
        <taxon>Bacillati</taxon>
        <taxon>Mycoplasmatota</taxon>
        <taxon>Mycoplasmoidales</taxon>
        <taxon>Metamycoplasmataceae</taxon>
        <taxon>Mesomycoplasma</taxon>
    </lineage>
</organism>
<proteinExistence type="predicted"/>
<keyword evidence="2" id="KW-0732">Signal</keyword>
<dbReference type="AlphaFoldDB" id="A0A449A4W8"/>
<dbReference type="PROSITE" id="PS51257">
    <property type="entry name" value="PROKAR_LIPOPROTEIN"/>
    <property type="match status" value="1"/>
</dbReference>
<protein>
    <recommendedName>
        <fullName evidence="5">Lipoprotein</fullName>
    </recommendedName>
</protein>
<evidence type="ECO:0008006" key="5">
    <source>
        <dbReference type="Google" id="ProtNLM"/>
    </source>
</evidence>
<dbReference type="KEGG" id="mnu:NCTC10166_00172"/>
<evidence type="ECO:0000256" key="2">
    <source>
        <dbReference type="SAM" id="SignalP"/>
    </source>
</evidence>
<dbReference type="EMBL" id="LR214951">
    <property type="protein sequence ID" value="VEU59213.1"/>
    <property type="molecule type" value="Genomic_DNA"/>
</dbReference>
<feature type="chain" id="PRO_5019107920" description="Lipoprotein" evidence="2">
    <location>
        <begin position="30"/>
        <end position="533"/>
    </location>
</feature>
<feature type="signal peptide" evidence="2">
    <location>
        <begin position="1"/>
        <end position="29"/>
    </location>
</feature>
<dbReference type="OrthoDB" id="10015064at2"/>
<dbReference type="Proteomes" id="UP000289440">
    <property type="component" value="Chromosome"/>
</dbReference>
<feature type="coiled-coil region" evidence="1">
    <location>
        <begin position="197"/>
        <end position="228"/>
    </location>
</feature>